<accession>A0A1X0QXV0</accession>
<evidence type="ECO:0000313" key="1">
    <source>
        <dbReference type="EMBL" id="ORE04551.1"/>
    </source>
</evidence>
<feature type="non-terminal residue" evidence="1">
    <location>
        <position position="1"/>
    </location>
</feature>
<dbReference type="EMBL" id="KV921968">
    <property type="protein sequence ID" value="ORE04551.1"/>
    <property type="molecule type" value="Genomic_DNA"/>
</dbReference>
<name>A0A1X0QXV0_RHIZD</name>
<dbReference type="AlphaFoldDB" id="A0A1X0QXV0"/>
<sequence length="71" mass="8430">SSSWSQYSSKSSRHQIIQKRFLRSAQLAISATTWKSFWRIDMPLEVRSLWSRLVHEKFHCQCTIAKFSSRP</sequence>
<reference evidence="1" key="1">
    <citation type="journal article" date="2016" name="Proc. Natl. Acad. Sci. U.S.A.">
        <title>Lipid metabolic changes in an early divergent fungus govern the establishment of a mutualistic symbiosis with endobacteria.</title>
        <authorList>
            <person name="Lastovetsky O.A."/>
            <person name="Gaspar M.L."/>
            <person name="Mondo S.J."/>
            <person name="LaButti K.M."/>
            <person name="Sandor L."/>
            <person name="Grigoriev I.V."/>
            <person name="Henry S.A."/>
            <person name="Pawlowska T.E."/>
        </authorList>
    </citation>
    <scope>NUCLEOTIDE SEQUENCE [LARGE SCALE GENOMIC DNA]</scope>
    <source>
        <strain evidence="1">ATCC 52814</strain>
    </source>
</reference>
<protein>
    <submittedName>
        <fullName evidence="1">Uncharacterized protein</fullName>
    </submittedName>
</protein>
<gene>
    <name evidence="1" type="ORF">BCV72DRAFT_312678</name>
</gene>
<dbReference type="VEuPathDB" id="FungiDB:BCV72DRAFT_312678"/>
<organism evidence="1">
    <name type="scientific">Rhizopus microsporus var. microsporus</name>
    <dbReference type="NCBI Taxonomy" id="86635"/>
    <lineage>
        <taxon>Eukaryota</taxon>
        <taxon>Fungi</taxon>
        <taxon>Fungi incertae sedis</taxon>
        <taxon>Mucoromycota</taxon>
        <taxon>Mucoromycotina</taxon>
        <taxon>Mucoromycetes</taxon>
        <taxon>Mucorales</taxon>
        <taxon>Mucorineae</taxon>
        <taxon>Rhizopodaceae</taxon>
        <taxon>Rhizopus</taxon>
    </lineage>
</organism>
<proteinExistence type="predicted"/>
<dbReference type="Proteomes" id="UP000242414">
    <property type="component" value="Unassembled WGS sequence"/>
</dbReference>